<evidence type="ECO:0000313" key="1">
    <source>
        <dbReference type="EMBL" id="HFC96857.1"/>
    </source>
</evidence>
<proteinExistence type="predicted"/>
<dbReference type="EMBL" id="DRMH01000003">
    <property type="protein sequence ID" value="HFC96857.1"/>
    <property type="molecule type" value="Genomic_DNA"/>
</dbReference>
<dbReference type="AlphaFoldDB" id="A0A7C3GCM2"/>
<protein>
    <submittedName>
        <fullName evidence="1">Uncharacterized protein</fullName>
    </submittedName>
</protein>
<name>A0A7C3GCM2_9BACT</name>
<organism evidence="1">
    <name type="scientific">Thermosulfurimonas dismutans</name>
    <dbReference type="NCBI Taxonomy" id="999894"/>
    <lineage>
        <taxon>Bacteria</taxon>
        <taxon>Pseudomonadati</taxon>
        <taxon>Thermodesulfobacteriota</taxon>
        <taxon>Thermodesulfobacteria</taxon>
        <taxon>Thermodesulfobacteriales</taxon>
        <taxon>Thermodesulfobacteriaceae</taxon>
        <taxon>Thermosulfurimonas</taxon>
    </lineage>
</organism>
<reference evidence="1" key="1">
    <citation type="journal article" date="2020" name="mSystems">
        <title>Genome- and Community-Level Interaction Insights into Carbon Utilization and Element Cycling Functions of Hydrothermarchaeota in Hydrothermal Sediment.</title>
        <authorList>
            <person name="Zhou Z."/>
            <person name="Liu Y."/>
            <person name="Xu W."/>
            <person name="Pan J."/>
            <person name="Luo Z.H."/>
            <person name="Li M."/>
        </authorList>
    </citation>
    <scope>NUCLEOTIDE SEQUENCE [LARGE SCALE GENOMIC DNA]</scope>
    <source>
        <strain evidence="1">HyVt-483</strain>
    </source>
</reference>
<comment type="caution">
    <text evidence="1">The sequence shown here is derived from an EMBL/GenBank/DDBJ whole genome shotgun (WGS) entry which is preliminary data.</text>
</comment>
<sequence length="107" mass="12662">MQIRYRYRLKPEIERKIREARKVELERSMRFIKPGEYSPEDLKIWEEVNLHIMPGVDPDSLIELAQKIKDRKLREGVIESIKLYYQGCIPVSGKWVEGAPDFASYPP</sequence>
<accession>A0A7C3GCM2</accession>
<dbReference type="Proteomes" id="UP000886043">
    <property type="component" value="Unassembled WGS sequence"/>
</dbReference>
<gene>
    <name evidence="1" type="ORF">ENJ40_00160</name>
</gene>